<dbReference type="PROSITE" id="PS51892">
    <property type="entry name" value="SUBTILASE"/>
    <property type="match status" value="1"/>
</dbReference>
<dbReference type="Pfam" id="PF05922">
    <property type="entry name" value="Inhibitor_I9"/>
    <property type="match status" value="1"/>
</dbReference>
<protein>
    <submittedName>
        <fullName evidence="11">Subtilisin-like protein</fullName>
    </submittedName>
</protein>
<evidence type="ECO:0000256" key="2">
    <source>
        <dbReference type="ARBA" id="ARBA00022670"/>
    </source>
</evidence>
<accession>A0A8E2F893</accession>
<evidence type="ECO:0000256" key="1">
    <source>
        <dbReference type="ARBA" id="ARBA00011073"/>
    </source>
</evidence>
<dbReference type="CDD" id="cd04077">
    <property type="entry name" value="Peptidases_S8_PCSK9_ProteinaseK_like"/>
    <property type="match status" value="1"/>
</dbReference>
<evidence type="ECO:0000313" key="11">
    <source>
        <dbReference type="EMBL" id="OCL11936.1"/>
    </source>
</evidence>
<evidence type="ECO:0000256" key="4">
    <source>
        <dbReference type="ARBA" id="ARBA00022801"/>
    </source>
</evidence>
<evidence type="ECO:0000256" key="7">
    <source>
        <dbReference type="RuleBase" id="RU003355"/>
    </source>
</evidence>
<proteinExistence type="inferred from homology"/>
<name>A0A8E2F893_9PEZI</name>
<feature type="active site" description="Charge relay system" evidence="6">
    <location>
        <position position="375"/>
    </location>
</feature>
<keyword evidence="2 6" id="KW-0645">Protease</keyword>
<sequence length="496" mass="51431">MRVTFAFATLLAVWTSSILAAPTPQYGHGFISNSTGTTSEVASATSSAPSSHQTGGEEYVIIFNNSVPTPPHVAEVLSRIELSPDHSDVKYTFNNSAFRGFVANMKSHCIDALNNMTDVSHVEKSVSIASYTTTTRSGSPWGLQRVSSASTVSGDEKTLDFTYSFNDAKLGQGVDIYIVDTGVRTTHAVFGGRAKQGFSFETDTSDGDGHGTHVAGTAAGAVFGVASGASIWAVKVLGSDGSGASSDTIAGMNWVVQNHEARKSQPGFVGSIMSMSWGLAGTSSAIDAAIKSALSAGIHVSVAAGNSGKDACSFSPSDNGGGNSAAVSVGSIGIGNAVSSFSNTGKCVDIYAPGENVLSAWKDSDTTIQYLSGTSMATPHVTGVMAYLMAQDASLAADPAKLKSTLLSSALQNIVTGNVIAGDQKVLLNNGVTASVPSITRRWVKSGSNLTEELVHKEKRGVNLNSLASWISDLVGKDEVERLKFAVKRGETALRY</sequence>
<dbReference type="InterPro" id="IPR015500">
    <property type="entry name" value="Peptidase_S8_subtilisin-rel"/>
</dbReference>
<feature type="chain" id="PRO_5033985216" evidence="8">
    <location>
        <begin position="21"/>
        <end position="496"/>
    </location>
</feature>
<reference evidence="11 12" key="1">
    <citation type="journal article" date="2016" name="Nat. Commun.">
        <title>Ectomycorrhizal ecology is imprinted in the genome of the dominant symbiotic fungus Cenococcum geophilum.</title>
        <authorList>
            <consortium name="DOE Joint Genome Institute"/>
            <person name="Peter M."/>
            <person name="Kohler A."/>
            <person name="Ohm R.A."/>
            <person name="Kuo A."/>
            <person name="Krutzmann J."/>
            <person name="Morin E."/>
            <person name="Arend M."/>
            <person name="Barry K.W."/>
            <person name="Binder M."/>
            <person name="Choi C."/>
            <person name="Clum A."/>
            <person name="Copeland A."/>
            <person name="Grisel N."/>
            <person name="Haridas S."/>
            <person name="Kipfer T."/>
            <person name="LaButti K."/>
            <person name="Lindquist E."/>
            <person name="Lipzen A."/>
            <person name="Maire R."/>
            <person name="Meier B."/>
            <person name="Mihaltcheva S."/>
            <person name="Molinier V."/>
            <person name="Murat C."/>
            <person name="Poggeler S."/>
            <person name="Quandt C.A."/>
            <person name="Sperisen C."/>
            <person name="Tritt A."/>
            <person name="Tisserant E."/>
            <person name="Crous P.W."/>
            <person name="Henrissat B."/>
            <person name="Nehls U."/>
            <person name="Egli S."/>
            <person name="Spatafora J.W."/>
            <person name="Grigoriev I.V."/>
            <person name="Martin F.M."/>
        </authorList>
    </citation>
    <scope>NUCLEOTIDE SEQUENCE [LARGE SCALE GENOMIC DNA]</scope>
    <source>
        <strain evidence="11 12">CBS 207.34</strain>
    </source>
</reference>
<gene>
    <name evidence="11" type="ORF">AOQ84DRAFT_171819</name>
</gene>
<dbReference type="InterPro" id="IPR010259">
    <property type="entry name" value="S8pro/Inhibitor_I9"/>
</dbReference>
<dbReference type="InterPro" id="IPR000209">
    <property type="entry name" value="Peptidase_S8/S53_dom"/>
</dbReference>
<dbReference type="SUPFAM" id="SSF54897">
    <property type="entry name" value="Protease propeptides/inhibitors"/>
    <property type="match status" value="1"/>
</dbReference>
<dbReference type="EMBL" id="KV748956">
    <property type="protein sequence ID" value="OCL11936.1"/>
    <property type="molecule type" value="Genomic_DNA"/>
</dbReference>
<dbReference type="Proteomes" id="UP000250140">
    <property type="component" value="Unassembled WGS sequence"/>
</dbReference>
<dbReference type="PANTHER" id="PTHR43806">
    <property type="entry name" value="PEPTIDASE S8"/>
    <property type="match status" value="1"/>
</dbReference>
<feature type="domain" description="Inhibitor I9" evidence="10">
    <location>
        <begin position="83"/>
        <end position="126"/>
    </location>
</feature>
<dbReference type="InterPro" id="IPR023827">
    <property type="entry name" value="Peptidase_S8_Asp-AS"/>
</dbReference>
<dbReference type="InterPro" id="IPR023828">
    <property type="entry name" value="Peptidase_S8_Ser-AS"/>
</dbReference>
<dbReference type="PANTHER" id="PTHR43806:SF11">
    <property type="entry name" value="CEREVISIN-RELATED"/>
    <property type="match status" value="1"/>
</dbReference>
<comment type="similarity">
    <text evidence="1 6 7">Belongs to the peptidase S8 family.</text>
</comment>
<keyword evidence="12" id="KW-1185">Reference proteome</keyword>
<evidence type="ECO:0000313" key="12">
    <source>
        <dbReference type="Proteomes" id="UP000250140"/>
    </source>
</evidence>
<feature type="active site" description="Charge relay system" evidence="6">
    <location>
        <position position="180"/>
    </location>
</feature>
<feature type="signal peptide" evidence="8">
    <location>
        <begin position="1"/>
        <end position="20"/>
    </location>
</feature>
<keyword evidence="3 8" id="KW-0732">Signal</keyword>
<dbReference type="OrthoDB" id="206201at2759"/>
<dbReference type="PRINTS" id="PR00723">
    <property type="entry name" value="SUBTILISIN"/>
</dbReference>
<dbReference type="SUPFAM" id="SSF52743">
    <property type="entry name" value="Subtilisin-like"/>
    <property type="match status" value="1"/>
</dbReference>
<evidence type="ECO:0000259" key="9">
    <source>
        <dbReference type="Pfam" id="PF00082"/>
    </source>
</evidence>
<dbReference type="InterPro" id="IPR022398">
    <property type="entry name" value="Peptidase_S8_His-AS"/>
</dbReference>
<evidence type="ECO:0000259" key="10">
    <source>
        <dbReference type="Pfam" id="PF05922"/>
    </source>
</evidence>
<dbReference type="FunFam" id="3.40.50.200:FF:000007">
    <property type="entry name" value="Subtilisin-like serine protease"/>
    <property type="match status" value="1"/>
</dbReference>
<dbReference type="InterPro" id="IPR034193">
    <property type="entry name" value="PCSK9_ProteinaseK-like"/>
</dbReference>
<evidence type="ECO:0000256" key="8">
    <source>
        <dbReference type="SAM" id="SignalP"/>
    </source>
</evidence>
<dbReference type="InterPro" id="IPR036852">
    <property type="entry name" value="Peptidase_S8/S53_dom_sf"/>
</dbReference>
<keyword evidence="4 6" id="KW-0378">Hydrolase</keyword>
<dbReference type="AlphaFoldDB" id="A0A8E2F893"/>
<keyword evidence="5 6" id="KW-0720">Serine protease</keyword>
<dbReference type="PROSITE" id="PS00138">
    <property type="entry name" value="SUBTILASE_SER"/>
    <property type="match status" value="1"/>
</dbReference>
<dbReference type="Gene3D" id="3.40.50.200">
    <property type="entry name" value="Peptidase S8/S53 domain"/>
    <property type="match status" value="1"/>
</dbReference>
<evidence type="ECO:0000256" key="3">
    <source>
        <dbReference type="ARBA" id="ARBA00022729"/>
    </source>
</evidence>
<dbReference type="InterPro" id="IPR050131">
    <property type="entry name" value="Peptidase_S8_subtilisin-like"/>
</dbReference>
<feature type="domain" description="Peptidase S8/S53" evidence="9">
    <location>
        <begin position="171"/>
        <end position="413"/>
    </location>
</feature>
<evidence type="ECO:0000256" key="6">
    <source>
        <dbReference type="PROSITE-ProRule" id="PRU01240"/>
    </source>
</evidence>
<dbReference type="GO" id="GO:0004252">
    <property type="term" value="F:serine-type endopeptidase activity"/>
    <property type="evidence" value="ECO:0007669"/>
    <property type="project" value="UniProtKB-UniRule"/>
</dbReference>
<dbReference type="PROSITE" id="PS00136">
    <property type="entry name" value="SUBTILASE_ASP"/>
    <property type="match status" value="1"/>
</dbReference>
<dbReference type="Pfam" id="PF00082">
    <property type="entry name" value="Peptidase_S8"/>
    <property type="match status" value="1"/>
</dbReference>
<evidence type="ECO:0000256" key="5">
    <source>
        <dbReference type="ARBA" id="ARBA00022825"/>
    </source>
</evidence>
<dbReference type="GO" id="GO:0006508">
    <property type="term" value="P:proteolysis"/>
    <property type="evidence" value="ECO:0007669"/>
    <property type="project" value="UniProtKB-KW"/>
</dbReference>
<dbReference type="PROSITE" id="PS00137">
    <property type="entry name" value="SUBTILASE_HIS"/>
    <property type="match status" value="1"/>
</dbReference>
<organism evidence="11 12">
    <name type="scientific">Glonium stellatum</name>
    <dbReference type="NCBI Taxonomy" id="574774"/>
    <lineage>
        <taxon>Eukaryota</taxon>
        <taxon>Fungi</taxon>
        <taxon>Dikarya</taxon>
        <taxon>Ascomycota</taxon>
        <taxon>Pezizomycotina</taxon>
        <taxon>Dothideomycetes</taxon>
        <taxon>Pleosporomycetidae</taxon>
        <taxon>Gloniales</taxon>
        <taxon>Gloniaceae</taxon>
        <taxon>Glonium</taxon>
    </lineage>
</organism>
<feature type="active site" description="Charge relay system" evidence="6">
    <location>
        <position position="210"/>
    </location>
</feature>